<reference evidence="1 2" key="1">
    <citation type="submission" date="2014-04" db="EMBL/GenBank/DDBJ databases">
        <authorList>
            <consortium name="DOE Joint Genome Institute"/>
            <person name="Kuo A."/>
            <person name="Gay G."/>
            <person name="Dore J."/>
            <person name="Kohler A."/>
            <person name="Nagy L.G."/>
            <person name="Floudas D."/>
            <person name="Copeland A."/>
            <person name="Barry K.W."/>
            <person name="Cichocki N."/>
            <person name="Veneault-Fourrey C."/>
            <person name="LaButti K."/>
            <person name="Lindquist E.A."/>
            <person name="Lipzen A."/>
            <person name="Lundell T."/>
            <person name="Morin E."/>
            <person name="Murat C."/>
            <person name="Sun H."/>
            <person name="Tunlid A."/>
            <person name="Henrissat B."/>
            <person name="Grigoriev I.V."/>
            <person name="Hibbett D.S."/>
            <person name="Martin F."/>
            <person name="Nordberg H.P."/>
            <person name="Cantor M.N."/>
            <person name="Hua S.X."/>
        </authorList>
    </citation>
    <scope>NUCLEOTIDE SEQUENCE [LARGE SCALE GENOMIC DNA]</scope>
    <source>
        <strain evidence="2">h7</strain>
    </source>
</reference>
<reference evidence="2" key="2">
    <citation type="submission" date="2015-01" db="EMBL/GenBank/DDBJ databases">
        <title>Evolutionary Origins and Diversification of the Mycorrhizal Mutualists.</title>
        <authorList>
            <consortium name="DOE Joint Genome Institute"/>
            <consortium name="Mycorrhizal Genomics Consortium"/>
            <person name="Kohler A."/>
            <person name="Kuo A."/>
            <person name="Nagy L.G."/>
            <person name="Floudas D."/>
            <person name="Copeland A."/>
            <person name="Barry K.W."/>
            <person name="Cichocki N."/>
            <person name="Veneault-Fourrey C."/>
            <person name="LaButti K."/>
            <person name="Lindquist E.A."/>
            <person name="Lipzen A."/>
            <person name="Lundell T."/>
            <person name="Morin E."/>
            <person name="Murat C."/>
            <person name="Riley R."/>
            <person name="Ohm R."/>
            <person name="Sun H."/>
            <person name="Tunlid A."/>
            <person name="Henrissat B."/>
            <person name="Grigoriev I.V."/>
            <person name="Hibbett D.S."/>
            <person name="Martin F."/>
        </authorList>
    </citation>
    <scope>NUCLEOTIDE SEQUENCE [LARGE SCALE GENOMIC DNA]</scope>
    <source>
        <strain evidence="2">h7</strain>
    </source>
</reference>
<accession>A0A0C3C006</accession>
<dbReference type="Proteomes" id="UP000053424">
    <property type="component" value="Unassembled WGS sequence"/>
</dbReference>
<gene>
    <name evidence="1" type="ORF">M413DRAFT_280693</name>
</gene>
<dbReference type="EMBL" id="KN831800">
    <property type="protein sequence ID" value="KIM37031.1"/>
    <property type="molecule type" value="Genomic_DNA"/>
</dbReference>
<proteinExistence type="predicted"/>
<name>A0A0C3C006_HEBCY</name>
<dbReference type="HOGENOM" id="CLU_2904426_0_0_1"/>
<organism evidence="1 2">
    <name type="scientific">Hebeloma cylindrosporum</name>
    <dbReference type="NCBI Taxonomy" id="76867"/>
    <lineage>
        <taxon>Eukaryota</taxon>
        <taxon>Fungi</taxon>
        <taxon>Dikarya</taxon>
        <taxon>Basidiomycota</taxon>
        <taxon>Agaricomycotina</taxon>
        <taxon>Agaricomycetes</taxon>
        <taxon>Agaricomycetidae</taxon>
        <taxon>Agaricales</taxon>
        <taxon>Agaricineae</taxon>
        <taxon>Hymenogastraceae</taxon>
        <taxon>Hebeloma</taxon>
    </lineage>
</organism>
<keyword evidence="2" id="KW-1185">Reference proteome</keyword>
<sequence>MHVNREYIEHYLQNEKFKKYKLGGVRGICCPWYRVYGRVYKELAKCASSTTKKAIVKGTCGY</sequence>
<evidence type="ECO:0000313" key="1">
    <source>
        <dbReference type="EMBL" id="KIM37031.1"/>
    </source>
</evidence>
<evidence type="ECO:0000313" key="2">
    <source>
        <dbReference type="Proteomes" id="UP000053424"/>
    </source>
</evidence>
<protein>
    <submittedName>
        <fullName evidence="1">Uncharacterized protein</fullName>
    </submittedName>
</protein>
<dbReference type="AlphaFoldDB" id="A0A0C3C006"/>